<name>A0A1V4I523_9FIRM</name>
<proteinExistence type="predicted"/>
<dbReference type="STRING" id="29349.CLOTH_17280"/>
<organism evidence="1 2">
    <name type="scientific">Alkalithermobacter paradoxus</name>
    <dbReference type="NCBI Taxonomy" id="29349"/>
    <lineage>
        <taxon>Bacteria</taxon>
        <taxon>Bacillati</taxon>
        <taxon>Bacillota</taxon>
        <taxon>Clostridia</taxon>
        <taxon>Peptostreptococcales</taxon>
        <taxon>Tepidibacteraceae</taxon>
        <taxon>Alkalithermobacter</taxon>
    </lineage>
</organism>
<accession>A0A1V4I523</accession>
<sequence length="59" mass="6735">MSKHKENQKKVAEVKRASKKLNVEVGQESGVNEFGVEVTYRRNGKQRGKFYPKQSPNKG</sequence>
<keyword evidence="2" id="KW-1185">Reference proteome</keyword>
<gene>
    <name evidence="1" type="ORF">CLOTH_17280</name>
</gene>
<evidence type="ECO:0000313" key="1">
    <source>
        <dbReference type="EMBL" id="OPJ55063.1"/>
    </source>
</evidence>
<protein>
    <submittedName>
        <fullName evidence="1">Uncharacterized protein</fullName>
    </submittedName>
</protein>
<dbReference type="Proteomes" id="UP000190140">
    <property type="component" value="Unassembled WGS sequence"/>
</dbReference>
<comment type="caution">
    <text evidence="1">The sequence shown here is derived from an EMBL/GenBank/DDBJ whole genome shotgun (WGS) entry which is preliminary data.</text>
</comment>
<dbReference type="RefSeq" id="WP_079413124.1">
    <property type="nucleotide sequence ID" value="NZ_MZGW01000008.1"/>
</dbReference>
<reference evidence="1 2" key="1">
    <citation type="submission" date="2017-03" db="EMBL/GenBank/DDBJ databases">
        <title>Genome sequence of Clostridium thermoalcaliphilum DSM 7309.</title>
        <authorList>
            <person name="Poehlein A."/>
            <person name="Daniel R."/>
        </authorList>
    </citation>
    <scope>NUCLEOTIDE SEQUENCE [LARGE SCALE GENOMIC DNA]</scope>
    <source>
        <strain evidence="1 2">DSM 7309</strain>
    </source>
</reference>
<evidence type="ECO:0000313" key="2">
    <source>
        <dbReference type="Proteomes" id="UP000190140"/>
    </source>
</evidence>
<dbReference type="EMBL" id="MZGW01000008">
    <property type="protein sequence ID" value="OPJ55063.1"/>
    <property type="molecule type" value="Genomic_DNA"/>
</dbReference>
<dbReference type="AlphaFoldDB" id="A0A1V4I523"/>